<feature type="compositionally biased region" description="Basic and acidic residues" evidence="2">
    <location>
        <begin position="39"/>
        <end position="55"/>
    </location>
</feature>
<evidence type="ECO:0008006" key="5">
    <source>
        <dbReference type="Google" id="ProtNLM"/>
    </source>
</evidence>
<dbReference type="STRING" id="45235.A0A2K3PSV8"/>
<feature type="compositionally biased region" description="Basic and acidic residues" evidence="2">
    <location>
        <begin position="563"/>
        <end position="574"/>
    </location>
</feature>
<sequence length="639" mass="70198">MGPASPTMLDRFASAAHRSSILSPRSPKRSPSEYQLDQLEPRPDDAASLDHDLPRPRLRRLVALGTSPRDMSPGSWNEKASSAGSSSKLRHPPPMFPGPPPPIAASMVMSSRSSPPLSSHSHDEVSHGLVGASQANISSVLFDHRQEFASQSSDSTWRALRRRERALEQDIQQLLDFQAAGLVAGSARGLDVSSSSDVDGHSDAGSSTPTGTFYSTASSRSRMPKSLYLPPQSTPEGNVIPVRQPARARPMGLRAARKGLRKSMIALVDLKREEDAHLDAALAERKMALARLNQLSTRRTGIQDELTVLEGDEEEPLGKELRDLGSKHDALDHEIRVLEEKLVGMRNRRRRFREKINDVKSKREAGLSGYRGALKDVDVEVNALVRRPPVQPLDQEMVNQGNDPGAESSSTGGFEFMRLIPERRTAEMAKTWWEAEVGILERRKDQIDQEQQALEAGGTTWQEVMALVSDFESNLRGIVKAGTDASAPPSAKGKEKAPSAEDMIRSQLPRMVEVVTELEQRMQLAEGKRWNLLICAIGAELEAFKEAHDMLRDIVDEPDGAGEDSRGDSRTEERLVDDDVASNGGPGRGESDNEVPPDLLVSRLDEADRESAIGRQDSENEVPPEFLADHGHLSHDDMQ</sequence>
<proteinExistence type="predicted"/>
<evidence type="ECO:0000256" key="1">
    <source>
        <dbReference type="SAM" id="Coils"/>
    </source>
</evidence>
<accession>A0A2K3PSV8</accession>
<protein>
    <recommendedName>
        <fullName evidence="5">Autophagy-related protein 28</fullName>
    </recommendedName>
</protein>
<keyword evidence="1" id="KW-0175">Coiled coil</keyword>
<evidence type="ECO:0000313" key="3">
    <source>
        <dbReference type="EMBL" id="PNY18347.1"/>
    </source>
</evidence>
<name>A0A2K3PSV8_9HYPO</name>
<feature type="compositionally biased region" description="Pro residues" evidence="2">
    <location>
        <begin position="92"/>
        <end position="101"/>
    </location>
</feature>
<gene>
    <name evidence="3" type="ORF">TCAP_07538</name>
</gene>
<dbReference type="OrthoDB" id="5342758at2759"/>
<reference evidence="3 4" key="1">
    <citation type="submission" date="2017-08" db="EMBL/GenBank/DDBJ databases">
        <title>Harnessing the power of phylogenomics to disentangle the directionality and signatures of interkingdom host jumping in the parasitic fungal genus Tolypocladium.</title>
        <authorList>
            <person name="Quandt C.A."/>
            <person name="Patterson W."/>
            <person name="Spatafora J.W."/>
        </authorList>
    </citation>
    <scope>NUCLEOTIDE SEQUENCE [LARGE SCALE GENOMIC DNA]</scope>
    <source>
        <strain evidence="3 4">CBS 113982</strain>
    </source>
</reference>
<feature type="coiled-coil region" evidence="1">
    <location>
        <begin position="278"/>
        <end position="355"/>
    </location>
</feature>
<dbReference type="EMBL" id="NRSZ01001314">
    <property type="protein sequence ID" value="PNY18347.1"/>
    <property type="molecule type" value="Genomic_DNA"/>
</dbReference>
<evidence type="ECO:0000313" key="4">
    <source>
        <dbReference type="Proteomes" id="UP000236621"/>
    </source>
</evidence>
<feature type="compositionally biased region" description="Basic and acidic residues" evidence="2">
    <location>
        <begin position="627"/>
        <end position="639"/>
    </location>
</feature>
<feature type="region of interest" description="Disordered" evidence="2">
    <location>
        <begin position="1"/>
        <end position="101"/>
    </location>
</feature>
<feature type="compositionally biased region" description="Basic and acidic residues" evidence="2">
    <location>
        <begin position="603"/>
        <end position="618"/>
    </location>
</feature>
<evidence type="ECO:0000256" key="2">
    <source>
        <dbReference type="SAM" id="MobiDB-lite"/>
    </source>
</evidence>
<dbReference type="Proteomes" id="UP000236621">
    <property type="component" value="Unassembled WGS sequence"/>
</dbReference>
<feature type="compositionally biased region" description="Basic and acidic residues" evidence="2">
    <location>
        <begin position="492"/>
        <end position="504"/>
    </location>
</feature>
<keyword evidence="4" id="KW-1185">Reference proteome</keyword>
<feature type="compositionally biased region" description="Low complexity" evidence="2">
    <location>
        <begin position="191"/>
        <end position="207"/>
    </location>
</feature>
<feature type="compositionally biased region" description="Polar residues" evidence="2">
    <location>
        <begin position="74"/>
        <end position="87"/>
    </location>
</feature>
<feature type="region of interest" description="Disordered" evidence="2">
    <location>
        <begin position="481"/>
        <end position="505"/>
    </location>
</feature>
<feature type="compositionally biased region" description="Polar residues" evidence="2">
    <location>
        <begin position="208"/>
        <end position="221"/>
    </location>
</feature>
<dbReference type="AlphaFoldDB" id="A0A2K3PSV8"/>
<feature type="region of interest" description="Disordered" evidence="2">
    <location>
        <begin position="555"/>
        <end position="639"/>
    </location>
</feature>
<feature type="region of interest" description="Disordered" evidence="2">
    <location>
        <begin position="190"/>
        <end position="240"/>
    </location>
</feature>
<organism evidence="3 4">
    <name type="scientific">Tolypocladium capitatum</name>
    <dbReference type="NCBI Taxonomy" id="45235"/>
    <lineage>
        <taxon>Eukaryota</taxon>
        <taxon>Fungi</taxon>
        <taxon>Dikarya</taxon>
        <taxon>Ascomycota</taxon>
        <taxon>Pezizomycotina</taxon>
        <taxon>Sordariomycetes</taxon>
        <taxon>Hypocreomycetidae</taxon>
        <taxon>Hypocreales</taxon>
        <taxon>Ophiocordycipitaceae</taxon>
        <taxon>Tolypocladium</taxon>
    </lineage>
</organism>
<comment type="caution">
    <text evidence="3">The sequence shown here is derived from an EMBL/GenBank/DDBJ whole genome shotgun (WGS) entry which is preliminary data.</text>
</comment>